<dbReference type="OrthoDB" id="437903at2759"/>
<dbReference type="PANTHER" id="PTHR22744">
    <property type="entry name" value="HELIX LOOP HELIX PROTEIN 21-RELATED"/>
    <property type="match status" value="1"/>
</dbReference>
<evidence type="ECO:0000313" key="4">
    <source>
        <dbReference type="EMBL" id="CAF3784530.1"/>
    </source>
</evidence>
<dbReference type="Proteomes" id="UP000663825">
    <property type="component" value="Unassembled WGS sequence"/>
</dbReference>
<organism evidence="2 5">
    <name type="scientific">Rotaria socialis</name>
    <dbReference type="NCBI Taxonomy" id="392032"/>
    <lineage>
        <taxon>Eukaryota</taxon>
        <taxon>Metazoa</taxon>
        <taxon>Spiralia</taxon>
        <taxon>Gnathifera</taxon>
        <taxon>Rotifera</taxon>
        <taxon>Eurotatoria</taxon>
        <taxon>Bdelloidea</taxon>
        <taxon>Philodinida</taxon>
        <taxon>Philodinidae</taxon>
        <taxon>Rotaria</taxon>
    </lineage>
</organism>
<dbReference type="CDD" id="cd18186">
    <property type="entry name" value="BTB_POZ_ZBTB_KLHL-like"/>
    <property type="match status" value="1"/>
</dbReference>
<proteinExistence type="predicted"/>
<dbReference type="EMBL" id="CAJNXB010001561">
    <property type="protein sequence ID" value="CAF3175963.1"/>
    <property type="molecule type" value="Genomic_DNA"/>
</dbReference>
<dbReference type="SMART" id="SM00225">
    <property type="entry name" value="BTB"/>
    <property type="match status" value="1"/>
</dbReference>
<name>A0A817PY96_9BILA</name>
<dbReference type="Gene3D" id="3.30.710.10">
    <property type="entry name" value="Potassium Channel Kv1.1, Chain A"/>
    <property type="match status" value="1"/>
</dbReference>
<dbReference type="SUPFAM" id="SSF54695">
    <property type="entry name" value="POZ domain"/>
    <property type="match status" value="1"/>
</dbReference>
<dbReference type="Proteomes" id="UP000663872">
    <property type="component" value="Unassembled WGS sequence"/>
</dbReference>
<dbReference type="AlphaFoldDB" id="A0A817PY96"/>
<dbReference type="PANTHER" id="PTHR22744:SF14">
    <property type="entry name" value="BTB DOMAIN-CONTAINING PROTEIN-RELATED"/>
    <property type="match status" value="1"/>
</dbReference>
<evidence type="ECO:0000313" key="5">
    <source>
        <dbReference type="Proteomes" id="UP000663825"/>
    </source>
</evidence>
<dbReference type="EMBL" id="CAJNYT010005911">
    <property type="protein sequence ID" value="CAF3784530.1"/>
    <property type="molecule type" value="Genomic_DNA"/>
</dbReference>
<dbReference type="Pfam" id="PF00651">
    <property type="entry name" value="BTB"/>
    <property type="match status" value="1"/>
</dbReference>
<gene>
    <name evidence="4" type="ORF">GRG538_LOCUS33214</name>
    <name evidence="3" type="ORF">LUA448_LOCUS11180</name>
    <name evidence="2" type="ORF">TIS948_LOCUS11075</name>
</gene>
<dbReference type="Proteomes" id="UP000663833">
    <property type="component" value="Unassembled WGS sequence"/>
</dbReference>
<accession>A0A817PY96</accession>
<protein>
    <recommendedName>
        <fullName evidence="1">BTB domain-containing protein</fullName>
    </recommendedName>
</protein>
<comment type="caution">
    <text evidence="2">The sequence shown here is derived from an EMBL/GenBank/DDBJ whole genome shotgun (WGS) entry which is preliminary data.</text>
</comment>
<dbReference type="EMBL" id="CAJNYD010001355">
    <property type="protein sequence ID" value="CAF3331892.1"/>
    <property type="molecule type" value="Genomic_DNA"/>
</dbReference>
<feature type="domain" description="BTB" evidence="1">
    <location>
        <begin position="101"/>
        <end position="176"/>
    </location>
</feature>
<dbReference type="InterPro" id="IPR000210">
    <property type="entry name" value="BTB/POZ_dom"/>
</dbReference>
<dbReference type="PROSITE" id="PS50097">
    <property type="entry name" value="BTB"/>
    <property type="match status" value="1"/>
</dbReference>
<evidence type="ECO:0000259" key="1">
    <source>
        <dbReference type="PROSITE" id="PS50097"/>
    </source>
</evidence>
<evidence type="ECO:0000313" key="3">
    <source>
        <dbReference type="EMBL" id="CAF3331892.1"/>
    </source>
</evidence>
<sequence length="316" mass="36783">MNTMKSALTTTSNNNKSLSEYTKTNEYSKLISVTNSDYSNKKIVARKTSVQPLKRLKLSQTEPFNKVITTVNMETDFDMTQQNNNNKQLTEEFFLQLHPFSDFILIVEGIFTKNTINISIFQKKHFPLGKEIFVDKSVLSSVSKIFQLYFQDQNISSMEIVDVSSHDMIELLQFLYPQFQCTMTYQNVTDLLILAHRFEIHFILTACHTFILLYLSKFNYISTYSNGINLIEQENGLRLAISSIIDTLCIWFREFFYMNDQLVCENLLNKLCQCNISNFISSKIFNDLEEKIKYKIFQARAKHLENQSAPTIADVK</sequence>
<evidence type="ECO:0000313" key="2">
    <source>
        <dbReference type="EMBL" id="CAF3175963.1"/>
    </source>
</evidence>
<dbReference type="InterPro" id="IPR011333">
    <property type="entry name" value="SKP1/BTB/POZ_sf"/>
</dbReference>
<reference evidence="2" key="1">
    <citation type="submission" date="2021-02" db="EMBL/GenBank/DDBJ databases">
        <authorList>
            <person name="Nowell W R."/>
        </authorList>
    </citation>
    <scope>NUCLEOTIDE SEQUENCE</scope>
</reference>